<evidence type="ECO:0000313" key="2">
    <source>
        <dbReference type="EMBL" id="CAH2229427.1"/>
    </source>
</evidence>
<organism evidence="2 3">
    <name type="scientific">Pararge aegeria aegeria</name>
    <dbReference type="NCBI Taxonomy" id="348720"/>
    <lineage>
        <taxon>Eukaryota</taxon>
        <taxon>Metazoa</taxon>
        <taxon>Ecdysozoa</taxon>
        <taxon>Arthropoda</taxon>
        <taxon>Hexapoda</taxon>
        <taxon>Insecta</taxon>
        <taxon>Pterygota</taxon>
        <taxon>Neoptera</taxon>
        <taxon>Endopterygota</taxon>
        <taxon>Lepidoptera</taxon>
        <taxon>Glossata</taxon>
        <taxon>Ditrysia</taxon>
        <taxon>Papilionoidea</taxon>
        <taxon>Nymphalidae</taxon>
        <taxon>Satyrinae</taxon>
        <taxon>Satyrini</taxon>
        <taxon>Parargina</taxon>
        <taxon>Pararge</taxon>
    </lineage>
</organism>
<protein>
    <submittedName>
        <fullName evidence="2">Jg14886 protein</fullName>
    </submittedName>
</protein>
<dbReference type="Proteomes" id="UP000838756">
    <property type="component" value="Unassembled WGS sequence"/>
</dbReference>
<sequence>MEGRVRFTSNRAEVRVLAGGTLGLTSHPPSPDVVELWGSSHGELSHSPHSAGDAVATPPSNLPVVIGKFSRKKTRLIKPQNGEYVCKFI</sequence>
<name>A0A8S4R5S3_9NEOP</name>
<proteinExistence type="predicted"/>
<gene>
    <name evidence="2" type="primary">jg14886</name>
    <name evidence="2" type="ORF">PAEG_LOCUS8905</name>
</gene>
<feature type="region of interest" description="Disordered" evidence="1">
    <location>
        <begin position="36"/>
        <end position="57"/>
    </location>
</feature>
<accession>A0A8S4R5S3</accession>
<dbReference type="EMBL" id="CAKXAJ010024721">
    <property type="protein sequence ID" value="CAH2229427.1"/>
    <property type="molecule type" value="Genomic_DNA"/>
</dbReference>
<keyword evidence="3" id="KW-1185">Reference proteome</keyword>
<dbReference type="AlphaFoldDB" id="A0A8S4R5S3"/>
<evidence type="ECO:0000313" key="3">
    <source>
        <dbReference type="Proteomes" id="UP000838756"/>
    </source>
</evidence>
<evidence type="ECO:0000256" key="1">
    <source>
        <dbReference type="SAM" id="MobiDB-lite"/>
    </source>
</evidence>
<comment type="caution">
    <text evidence="2">The sequence shown here is derived from an EMBL/GenBank/DDBJ whole genome shotgun (WGS) entry which is preliminary data.</text>
</comment>
<reference evidence="2" key="1">
    <citation type="submission" date="2022-03" db="EMBL/GenBank/DDBJ databases">
        <authorList>
            <person name="Lindestad O."/>
        </authorList>
    </citation>
    <scope>NUCLEOTIDE SEQUENCE</scope>
</reference>